<dbReference type="GO" id="GO:0005829">
    <property type="term" value="C:cytosol"/>
    <property type="evidence" value="ECO:0007669"/>
    <property type="project" value="TreeGrafter"/>
</dbReference>
<name>A0A6N8DP99_RHOAC</name>
<feature type="binding site" evidence="8">
    <location>
        <begin position="189"/>
        <end position="192"/>
    </location>
    <ligand>
        <name>ATP</name>
        <dbReference type="ChEBI" id="CHEBI:30616"/>
    </ligand>
</feature>
<dbReference type="EC" id="6.3.2.1" evidence="8"/>
<comment type="caution">
    <text evidence="8">Lacks conserved residue(s) required for the propagation of feature annotation.</text>
</comment>
<dbReference type="GO" id="GO:0005524">
    <property type="term" value="F:ATP binding"/>
    <property type="evidence" value="ECO:0007669"/>
    <property type="project" value="UniProtKB-KW"/>
</dbReference>
<dbReference type="UniPathway" id="UPA00028">
    <property type="reaction ID" value="UER00005"/>
</dbReference>
<comment type="similarity">
    <text evidence="2 8">Belongs to the pantothenate synthetase family.</text>
</comment>
<dbReference type="RefSeq" id="WP_155445691.1">
    <property type="nucleotide sequence ID" value="NZ_JAOQNR010000004.1"/>
</dbReference>
<feature type="binding site" evidence="8">
    <location>
        <position position="65"/>
    </location>
    <ligand>
        <name>beta-alanine</name>
        <dbReference type="ChEBI" id="CHEBI:57966"/>
    </ligand>
</feature>
<reference evidence="9 10" key="1">
    <citation type="submission" date="2019-11" db="EMBL/GenBank/DDBJ databases">
        <title>Whole-genome sequence of a Rhodoblastus acidophilus DSM 142.</title>
        <authorList>
            <person name="Kyndt J.A."/>
            <person name="Meyer T.E."/>
        </authorList>
    </citation>
    <scope>NUCLEOTIDE SEQUENCE [LARGE SCALE GENOMIC DNA]</scope>
    <source>
        <strain evidence="9 10">DSM 142</strain>
    </source>
</reference>
<dbReference type="Gene3D" id="3.40.50.620">
    <property type="entry name" value="HUPs"/>
    <property type="match status" value="1"/>
</dbReference>
<evidence type="ECO:0000256" key="1">
    <source>
        <dbReference type="ARBA" id="ARBA00004990"/>
    </source>
</evidence>
<comment type="subcellular location">
    <subcellularLocation>
        <location evidence="8">Cytoplasm</location>
    </subcellularLocation>
</comment>
<dbReference type="CDD" id="cd00560">
    <property type="entry name" value="PanC"/>
    <property type="match status" value="1"/>
</dbReference>
<feature type="binding site" evidence="8">
    <location>
        <position position="158"/>
    </location>
    <ligand>
        <name>(R)-pantoate</name>
        <dbReference type="ChEBI" id="CHEBI:15980"/>
    </ligand>
</feature>
<evidence type="ECO:0000313" key="9">
    <source>
        <dbReference type="EMBL" id="MTV31001.1"/>
    </source>
</evidence>
<dbReference type="InterPro" id="IPR042176">
    <property type="entry name" value="Pantoate_ligase_C"/>
</dbReference>
<evidence type="ECO:0000256" key="2">
    <source>
        <dbReference type="ARBA" id="ARBA00009256"/>
    </source>
</evidence>
<dbReference type="GO" id="GO:0004592">
    <property type="term" value="F:pantoate-beta-alanine ligase activity"/>
    <property type="evidence" value="ECO:0007669"/>
    <property type="project" value="UniProtKB-UniRule"/>
</dbReference>
<evidence type="ECO:0000313" key="10">
    <source>
        <dbReference type="Proteomes" id="UP000439113"/>
    </source>
</evidence>
<keyword evidence="6 8" id="KW-0067">ATP-binding</keyword>
<keyword evidence="8" id="KW-0963">Cytoplasm</keyword>
<dbReference type="Gene3D" id="3.30.1300.10">
    <property type="entry name" value="Pantoate-beta-alanine ligase, C-terminal domain"/>
    <property type="match status" value="1"/>
</dbReference>
<keyword evidence="3 8" id="KW-0436">Ligase</keyword>
<dbReference type="EMBL" id="WNKS01000005">
    <property type="protein sequence ID" value="MTV31001.1"/>
    <property type="molecule type" value="Genomic_DNA"/>
</dbReference>
<dbReference type="InterPro" id="IPR003721">
    <property type="entry name" value="Pantoate_ligase"/>
</dbReference>
<keyword evidence="4 8" id="KW-0566">Pantothenate biosynthesis</keyword>
<protein>
    <recommendedName>
        <fullName evidence="8">Pantothenate synthetase</fullName>
        <shortName evidence="8">PS</shortName>
        <ecNumber evidence="8">6.3.2.1</ecNumber>
    </recommendedName>
    <alternativeName>
        <fullName evidence="8">Pantoate--beta-alanine ligase</fullName>
    </alternativeName>
    <alternativeName>
        <fullName evidence="8">Pantoate-activating enzyme</fullName>
    </alternativeName>
</protein>
<dbReference type="Pfam" id="PF02569">
    <property type="entry name" value="Pantoate_ligase"/>
    <property type="match status" value="1"/>
</dbReference>
<dbReference type="AlphaFoldDB" id="A0A6N8DP99"/>
<feature type="binding site" evidence="8">
    <location>
        <begin position="33"/>
        <end position="40"/>
    </location>
    <ligand>
        <name>ATP</name>
        <dbReference type="ChEBI" id="CHEBI:30616"/>
    </ligand>
</feature>
<dbReference type="OrthoDB" id="9773087at2"/>
<dbReference type="InterPro" id="IPR014729">
    <property type="entry name" value="Rossmann-like_a/b/a_fold"/>
</dbReference>
<dbReference type="NCBIfam" id="TIGR00018">
    <property type="entry name" value="panC"/>
    <property type="match status" value="1"/>
</dbReference>
<keyword evidence="5 8" id="KW-0547">Nucleotide-binding</keyword>
<comment type="subunit">
    <text evidence="8">Homodimer.</text>
</comment>
<dbReference type="PANTHER" id="PTHR21299">
    <property type="entry name" value="CYTIDYLATE KINASE/PANTOATE-BETA-ALANINE LIGASE"/>
    <property type="match status" value="1"/>
</dbReference>
<evidence type="ECO:0000256" key="8">
    <source>
        <dbReference type="HAMAP-Rule" id="MF_00158"/>
    </source>
</evidence>
<proteinExistence type="inferred from homology"/>
<feature type="active site" description="Proton donor" evidence="8">
    <location>
        <position position="40"/>
    </location>
</feature>
<evidence type="ECO:0000256" key="5">
    <source>
        <dbReference type="ARBA" id="ARBA00022741"/>
    </source>
</evidence>
<feature type="binding site" evidence="8">
    <location>
        <position position="65"/>
    </location>
    <ligand>
        <name>(R)-pantoate</name>
        <dbReference type="ChEBI" id="CHEBI:15980"/>
    </ligand>
</feature>
<sequence>MSQPQIFRTVADMRAAVALWRGQGDKIALIPTMGALHAGHLSLVKFARENGFVRAIVTIFVNPTQFAANEDFGAYPRTFAADVDKLASIGVDGCFAPPPEEMYPPGFCTKVAPGGPALAGLEDRFRPDHFAGVAQVVAKLLNQAQADAACFGEKDFQQLAVIRRMARDLDIPTQIFGVPTMREADGLAMSSRNVYLSAEERRQAVLLSQVLQETAKAMRAGEDIPGLCAAAAQKIGAGGFALDYFEARHAESLAPVAALADGPIRLLVAARLGRTRLIDNLAV</sequence>
<evidence type="ECO:0000256" key="6">
    <source>
        <dbReference type="ARBA" id="ARBA00022840"/>
    </source>
</evidence>
<feature type="binding site" evidence="8">
    <location>
        <begin position="152"/>
        <end position="155"/>
    </location>
    <ligand>
        <name>ATP</name>
        <dbReference type="ChEBI" id="CHEBI:30616"/>
    </ligand>
</feature>
<comment type="function">
    <text evidence="8">Catalyzes the condensation of pantoate with beta-alanine in an ATP-dependent reaction via a pantoyl-adenylate intermediate.</text>
</comment>
<comment type="catalytic activity">
    <reaction evidence="7 8">
        <text>(R)-pantoate + beta-alanine + ATP = (R)-pantothenate + AMP + diphosphate + H(+)</text>
        <dbReference type="Rhea" id="RHEA:10912"/>
        <dbReference type="ChEBI" id="CHEBI:15378"/>
        <dbReference type="ChEBI" id="CHEBI:15980"/>
        <dbReference type="ChEBI" id="CHEBI:29032"/>
        <dbReference type="ChEBI" id="CHEBI:30616"/>
        <dbReference type="ChEBI" id="CHEBI:33019"/>
        <dbReference type="ChEBI" id="CHEBI:57966"/>
        <dbReference type="ChEBI" id="CHEBI:456215"/>
        <dbReference type="EC" id="6.3.2.1"/>
    </reaction>
</comment>
<dbReference type="HAMAP" id="MF_00158">
    <property type="entry name" value="PanC"/>
    <property type="match status" value="1"/>
</dbReference>
<dbReference type="Proteomes" id="UP000439113">
    <property type="component" value="Unassembled WGS sequence"/>
</dbReference>
<comment type="miscellaneous">
    <text evidence="8">The reaction proceeds by a bi uni uni bi ping pong mechanism.</text>
</comment>
<evidence type="ECO:0000256" key="4">
    <source>
        <dbReference type="ARBA" id="ARBA00022655"/>
    </source>
</evidence>
<comment type="pathway">
    <text evidence="1 8">Cofactor biosynthesis; (R)-pantothenate biosynthesis; (R)-pantothenate from (R)-pantoate and beta-alanine: step 1/1.</text>
</comment>
<evidence type="ECO:0000256" key="7">
    <source>
        <dbReference type="ARBA" id="ARBA00048258"/>
    </source>
</evidence>
<organism evidence="9 10">
    <name type="scientific">Rhodoblastus acidophilus</name>
    <name type="common">Rhodopseudomonas acidophila</name>
    <dbReference type="NCBI Taxonomy" id="1074"/>
    <lineage>
        <taxon>Bacteria</taxon>
        <taxon>Pseudomonadati</taxon>
        <taxon>Pseudomonadota</taxon>
        <taxon>Alphaproteobacteria</taxon>
        <taxon>Hyphomicrobiales</taxon>
        <taxon>Rhodoblastaceae</taxon>
        <taxon>Rhodoblastus</taxon>
    </lineage>
</organism>
<dbReference type="GO" id="GO:0015940">
    <property type="term" value="P:pantothenate biosynthetic process"/>
    <property type="evidence" value="ECO:0007669"/>
    <property type="project" value="UniProtKB-UniRule"/>
</dbReference>
<dbReference type="PANTHER" id="PTHR21299:SF1">
    <property type="entry name" value="PANTOATE--BETA-ALANINE LIGASE"/>
    <property type="match status" value="1"/>
</dbReference>
<dbReference type="SUPFAM" id="SSF52374">
    <property type="entry name" value="Nucleotidylyl transferase"/>
    <property type="match status" value="1"/>
</dbReference>
<gene>
    <name evidence="8" type="primary">panC</name>
    <name evidence="9" type="ORF">GJ654_08335</name>
</gene>
<accession>A0A6N8DP99</accession>
<evidence type="ECO:0000256" key="3">
    <source>
        <dbReference type="ARBA" id="ARBA00022598"/>
    </source>
</evidence>
<comment type="caution">
    <text evidence="9">The sequence shown here is derived from an EMBL/GenBank/DDBJ whole genome shotgun (WGS) entry which is preliminary data.</text>
</comment>